<evidence type="ECO:0000313" key="2">
    <source>
        <dbReference type="EMBL" id="ASZ72629.1"/>
    </source>
</evidence>
<proteinExistence type="predicted"/>
<dbReference type="InterPro" id="IPR034768">
    <property type="entry name" value="4FE4S_WBL"/>
</dbReference>
<dbReference type="Proteomes" id="UP000221251">
    <property type="component" value="Segment"/>
</dbReference>
<organism evidence="2 3">
    <name type="scientific">Arthrobacter phage Adat</name>
    <dbReference type="NCBI Taxonomy" id="2027883"/>
    <lineage>
        <taxon>Viruses</taxon>
        <taxon>Duplodnaviria</taxon>
        <taxon>Heunggongvirae</taxon>
        <taxon>Uroviricota</taxon>
        <taxon>Caudoviricetes</taxon>
        <taxon>Jasminevirus</taxon>
        <taxon>Jasminevirus adat</taxon>
    </lineage>
</organism>
<keyword evidence="3" id="KW-1185">Reference proteome</keyword>
<dbReference type="EMBL" id="MF668266">
    <property type="protein sequence ID" value="ASZ72629.1"/>
    <property type="molecule type" value="Genomic_DNA"/>
</dbReference>
<dbReference type="Pfam" id="PF02467">
    <property type="entry name" value="Whib"/>
    <property type="match status" value="1"/>
</dbReference>
<sequence length="181" mass="20678">MRHKYSPKRDRRRVDWTPESKCLEYPRLFTGDESKGRMDIARPICKSCPVFDECLNYAIVNDMYGIWAGTTTNQRKDLPEKVKQRAFRRTSPEPTFQSYLKKPEVELPKKPPKIVTKRPVAPDFLESGNLPQTHTTYLAGKNTSPSVRMVESPEEQVQILDQLLLGLQSLSSLAKPLAESA</sequence>
<reference evidence="2 3" key="1">
    <citation type="submission" date="2017-08" db="EMBL/GenBank/DDBJ databases">
        <authorList>
            <person name="Bertolini C.M."/>
            <person name="Tyransky A."/>
            <person name="Ball S.L."/>
            <person name="Breitenberger C.A."/>
            <person name="Daniels C.J."/>
            <person name="Garlena R.A."/>
            <person name="Russell D.A."/>
            <person name="Pope W.H."/>
            <person name="Jacobs-Sera D."/>
            <person name="Hendrix R.W."/>
            <person name="Hatfull G.F."/>
        </authorList>
    </citation>
    <scope>NUCLEOTIDE SEQUENCE [LARGE SCALE GENOMIC DNA]</scope>
</reference>
<accession>A0A249XLL3</accession>
<dbReference type="OrthoDB" id="15918at10239"/>
<feature type="domain" description="4Fe-4S Wbl-type" evidence="1">
    <location>
        <begin position="21"/>
        <end position="77"/>
    </location>
</feature>
<evidence type="ECO:0000313" key="3">
    <source>
        <dbReference type="Proteomes" id="UP000221251"/>
    </source>
</evidence>
<dbReference type="PROSITE" id="PS51674">
    <property type="entry name" value="4FE4S_WBL"/>
    <property type="match status" value="1"/>
</dbReference>
<protein>
    <submittedName>
        <fullName evidence="2">WhiB family transcription factor</fullName>
    </submittedName>
</protein>
<gene>
    <name evidence="2" type="ORF">ADAT_29</name>
</gene>
<evidence type="ECO:0000259" key="1">
    <source>
        <dbReference type="PROSITE" id="PS51674"/>
    </source>
</evidence>
<name>A0A249XLL3_9CAUD</name>